<feature type="transmembrane region" description="Helical" evidence="2">
    <location>
        <begin position="479"/>
        <end position="501"/>
    </location>
</feature>
<evidence type="ECO:0000256" key="2">
    <source>
        <dbReference type="SAM" id="Phobius"/>
    </source>
</evidence>
<gene>
    <name evidence="4" type="ORF">EB796_012357</name>
</gene>
<keyword evidence="5" id="KW-1185">Reference proteome</keyword>
<keyword evidence="2" id="KW-0472">Membrane</keyword>
<organism evidence="4 5">
    <name type="scientific">Bugula neritina</name>
    <name type="common">Brown bryozoan</name>
    <name type="synonym">Sertularia neritina</name>
    <dbReference type="NCBI Taxonomy" id="10212"/>
    <lineage>
        <taxon>Eukaryota</taxon>
        <taxon>Metazoa</taxon>
        <taxon>Spiralia</taxon>
        <taxon>Lophotrochozoa</taxon>
        <taxon>Bryozoa</taxon>
        <taxon>Gymnolaemata</taxon>
        <taxon>Cheilostomatida</taxon>
        <taxon>Flustrina</taxon>
        <taxon>Buguloidea</taxon>
        <taxon>Bugulidae</taxon>
        <taxon>Bugula</taxon>
    </lineage>
</organism>
<evidence type="ECO:0000256" key="3">
    <source>
        <dbReference type="SAM" id="SignalP"/>
    </source>
</evidence>
<feature type="region of interest" description="Disordered" evidence="1">
    <location>
        <begin position="118"/>
        <end position="142"/>
    </location>
</feature>
<dbReference type="Proteomes" id="UP000593567">
    <property type="component" value="Unassembled WGS sequence"/>
</dbReference>
<reference evidence="4" key="1">
    <citation type="submission" date="2020-06" db="EMBL/GenBank/DDBJ databases">
        <title>Draft genome of Bugula neritina, a colonial animal packing powerful symbionts and potential medicines.</title>
        <authorList>
            <person name="Rayko M."/>
        </authorList>
    </citation>
    <scope>NUCLEOTIDE SEQUENCE [LARGE SCALE GENOMIC DNA]</scope>
    <source>
        <strain evidence="4">Kwan_BN1</strain>
    </source>
</reference>
<keyword evidence="2" id="KW-1133">Transmembrane helix</keyword>
<feature type="signal peptide" evidence="3">
    <location>
        <begin position="1"/>
        <end position="15"/>
    </location>
</feature>
<evidence type="ECO:0000313" key="5">
    <source>
        <dbReference type="Proteomes" id="UP000593567"/>
    </source>
</evidence>
<name>A0A7J7JSL8_BUGNE</name>
<feature type="region of interest" description="Disordered" evidence="1">
    <location>
        <begin position="548"/>
        <end position="615"/>
    </location>
</feature>
<protein>
    <submittedName>
        <fullName evidence="4">Uncharacterized protein</fullName>
    </submittedName>
</protein>
<comment type="caution">
    <text evidence="4">The sequence shown here is derived from an EMBL/GenBank/DDBJ whole genome shotgun (WGS) entry which is preliminary data.</text>
</comment>
<dbReference type="EMBL" id="VXIV02001824">
    <property type="protein sequence ID" value="KAF6029352.1"/>
    <property type="molecule type" value="Genomic_DNA"/>
</dbReference>
<feature type="chain" id="PRO_5029915897" evidence="3">
    <location>
        <begin position="16"/>
        <end position="615"/>
    </location>
</feature>
<dbReference type="AlphaFoldDB" id="A0A7J7JSL8"/>
<feature type="compositionally biased region" description="Polar residues" evidence="1">
    <location>
        <begin position="121"/>
        <end position="142"/>
    </location>
</feature>
<evidence type="ECO:0000256" key="1">
    <source>
        <dbReference type="SAM" id="MobiDB-lite"/>
    </source>
</evidence>
<keyword evidence="2" id="KW-0812">Transmembrane</keyword>
<sequence>MQLFLILLLFTAASCLKESLNAHQNQSHLENHNETTLMSDHFPDFSNHSQMNASKDSMVVQTLEISTMAALINHSNSSTVTTLDTMSTAEISDTHNSSDASSTKRTVTSTITVSTSALSSQVATESPPTVDKTPSQPVVITNGSLDNVTTTDYLPNVTTTSQQQNVTVTGPQMNVTITNQPQTVTTTIQQQNVTTTSPQKNVTVTNSPQDVTNSSLQTVTTTSLNTTTKTAVPATSVRLSTANDKATTTTPLKPKTSIKPTTVSAISSTESKITTSPNTLSTAQSSTTSSSLHQFKYVFYGAGHNWTQPCLKMCLYCKGELKPSVSSCITVENIQQKPDEDVITWNISGLYQKSCQAVSFFWAAQWQLDDHNWGYKVNSTIVKGWKETVTQYFSPSEFKCTNGVLHIYTNWESHNKLNITCNQGTSSTAPFTNTTSSATASLKTKTTKPPVSVRWTTLPSKSTQAAFRSYNYNFGEGPIIAVVVCSCIIIMVIIAATVCAVKSFKRRRRGTFQSSGYRDDDTSIAFDNILPGGKGYNRGRTDSRSLLYSSDLDEDEEETMYQPRMFTFREPENPYRNQPTTEENVERPGYRNKPFLRRSSVQLSPLNQALDYSEG</sequence>
<accession>A0A7J7JSL8</accession>
<proteinExistence type="predicted"/>
<keyword evidence="3" id="KW-0732">Signal</keyword>
<evidence type="ECO:0000313" key="4">
    <source>
        <dbReference type="EMBL" id="KAF6029352.1"/>
    </source>
</evidence>